<name>A0ACB8QFN1_9AGAM</name>
<evidence type="ECO:0000313" key="2">
    <source>
        <dbReference type="Proteomes" id="UP000814128"/>
    </source>
</evidence>
<organism evidence="1 2">
    <name type="scientific">Vararia minispora EC-137</name>
    <dbReference type="NCBI Taxonomy" id="1314806"/>
    <lineage>
        <taxon>Eukaryota</taxon>
        <taxon>Fungi</taxon>
        <taxon>Dikarya</taxon>
        <taxon>Basidiomycota</taxon>
        <taxon>Agaricomycotina</taxon>
        <taxon>Agaricomycetes</taxon>
        <taxon>Russulales</taxon>
        <taxon>Lachnocladiaceae</taxon>
        <taxon>Vararia</taxon>
    </lineage>
</organism>
<protein>
    <submittedName>
        <fullName evidence="1">Cytochrome P450</fullName>
    </submittedName>
</protein>
<comment type="caution">
    <text evidence="1">The sequence shown here is derived from an EMBL/GenBank/DDBJ whole genome shotgun (WGS) entry which is preliminary data.</text>
</comment>
<keyword evidence="2" id="KW-1185">Reference proteome</keyword>
<gene>
    <name evidence="1" type="ORF">K488DRAFT_87723</name>
</gene>
<reference evidence="1" key="2">
    <citation type="journal article" date="2022" name="New Phytol.">
        <title>Evolutionary transition to the ectomycorrhizal habit in the genomes of a hyperdiverse lineage of mushroom-forming fungi.</title>
        <authorList>
            <person name="Looney B."/>
            <person name="Miyauchi S."/>
            <person name="Morin E."/>
            <person name="Drula E."/>
            <person name="Courty P.E."/>
            <person name="Kohler A."/>
            <person name="Kuo A."/>
            <person name="LaButti K."/>
            <person name="Pangilinan J."/>
            <person name="Lipzen A."/>
            <person name="Riley R."/>
            <person name="Andreopoulos W."/>
            <person name="He G."/>
            <person name="Johnson J."/>
            <person name="Nolan M."/>
            <person name="Tritt A."/>
            <person name="Barry K.W."/>
            <person name="Grigoriev I.V."/>
            <person name="Nagy L.G."/>
            <person name="Hibbett D."/>
            <person name="Henrissat B."/>
            <person name="Matheny P.B."/>
            <person name="Labbe J."/>
            <person name="Martin F.M."/>
        </authorList>
    </citation>
    <scope>NUCLEOTIDE SEQUENCE</scope>
    <source>
        <strain evidence="1">EC-137</strain>
    </source>
</reference>
<evidence type="ECO:0000313" key="1">
    <source>
        <dbReference type="EMBL" id="KAI0030495.1"/>
    </source>
</evidence>
<dbReference type="EMBL" id="MU273619">
    <property type="protein sequence ID" value="KAI0030495.1"/>
    <property type="molecule type" value="Genomic_DNA"/>
</dbReference>
<dbReference type="Proteomes" id="UP000814128">
    <property type="component" value="Unassembled WGS sequence"/>
</dbReference>
<reference evidence="1" key="1">
    <citation type="submission" date="2021-02" db="EMBL/GenBank/DDBJ databases">
        <authorList>
            <consortium name="DOE Joint Genome Institute"/>
            <person name="Ahrendt S."/>
            <person name="Looney B.P."/>
            <person name="Miyauchi S."/>
            <person name="Morin E."/>
            <person name="Drula E."/>
            <person name="Courty P.E."/>
            <person name="Chicoki N."/>
            <person name="Fauchery L."/>
            <person name="Kohler A."/>
            <person name="Kuo A."/>
            <person name="Labutti K."/>
            <person name="Pangilinan J."/>
            <person name="Lipzen A."/>
            <person name="Riley R."/>
            <person name="Andreopoulos W."/>
            <person name="He G."/>
            <person name="Johnson J."/>
            <person name="Barry K.W."/>
            <person name="Grigoriev I.V."/>
            <person name="Nagy L."/>
            <person name="Hibbett D."/>
            <person name="Henrissat B."/>
            <person name="Matheny P.B."/>
            <person name="Labbe J."/>
            <person name="Martin F."/>
        </authorList>
    </citation>
    <scope>NUCLEOTIDE SEQUENCE</scope>
    <source>
        <strain evidence="1">EC-137</strain>
    </source>
</reference>
<accession>A0ACB8QFN1</accession>
<sequence length="515" mass="59144">MMHVAIALGLSLATAHVVQRVLEYRRAAANVGDFPVVRRLMHPSARDLVVRRPPSVIFERPDDQRETAYEKAGWDAFPLISFYPTMIVTVSVADPAAIKEITTHRARFPKPLEMYGPIKIFGTNVVTTEGSEWRKHRKIAAPAFSEKNYRMVWGETARIMRDLLESEWQHAPEIKVDAIDLTIPLTLYIIASAGFGHRISWAEEKNVPAGHTMTFKESIHIVSTRVFHKLITPRWMLGWTASLRRLRDAFDNFDKYMFEMIEVRRSRETKEERADLFTNLLQATELETVSKLTDRELAGNIFIFLLAGHETTAHTLCFCLAYLALYPHVQDRVYEEVKLVLPSADSLLEYEDMGRLPYTMACLFETLRLIPPVLRIPKVSGEDQSLVISNVAGEKRTMPLPKGTRISIDTAALHRNPRFWSEPNEFKPERFLGDWPRDAFVPFSQGPRSCIGRRFAETEVTVILAMLLSQYRVAVTNEPQFAHETFEQRKARVFENRPGLTTTPVRVPLTFTRRY</sequence>
<proteinExistence type="predicted"/>